<evidence type="ECO:0000313" key="3">
    <source>
        <dbReference type="Proteomes" id="UP001164929"/>
    </source>
</evidence>
<keyword evidence="3" id="KW-1185">Reference proteome</keyword>
<protein>
    <submittedName>
        <fullName evidence="2">Uncharacterized protein</fullName>
    </submittedName>
</protein>
<reference evidence="2" key="1">
    <citation type="journal article" date="2023" name="Mol. Ecol. Resour.">
        <title>Chromosome-level genome assembly of a triploid poplar Populus alba 'Berolinensis'.</title>
        <authorList>
            <person name="Chen S."/>
            <person name="Yu Y."/>
            <person name="Wang X."/>
            <person name="Wang S."/>
            <person name="Zhang T."/>
            <person name="Zhou Y."/>
            <person name="He R."/>
            <person name="Meng N."/>
            <person name="Wang Y."/>
            <person name="Liu W."/>
            <person name="Liu Z."/>
            <person name="Liu J."/>
            <person name="Guo Q."/>
            <person name="Huang H."/>
            <person name="Sederoff R.R."/>
            <person name="Wang G."/>
            <person name="Qu G."/>
            <person name="Chen S."/>
        </authorList>
    </citation>
    <scope>NUCLEOTIDE SEQUENCE</scope>
    <source>
        <strain evidence="2">SC-2020</strain>
    </source>
</reference>
<comment type="caution">
    <text evidence="2">The sequence shown here is derived from an EMBL/GenBank/DDBJ whole genome shotgun (WGS) entry which is preliminary data.</text>
</comment>
<gene>
    <name evidence="2" type="ORF">NC653_035106</name>
</gene>
<dbReference type="Proteomes" id="UP001164929">
    <property type="component" value="Chromosome 15"/>
</dbReference>
<name>A0AAD6LP23_9ROSI</name>
<evidence type="ECO:0000313" key="2">
    <source>
        <dbReference type="EMBL" id="KAJ6970723.1"/>
    </source>
</evidence>
<sequence>MKKAHNLRGRHHVEAVTASTPGPLPTTPNPKLLNKNAKYSLHYLSLVVGGFEPVPKLSIYRFLFMDLRCLKAP</sequence>
<dbReference type="AlphaFoldDB" id="A0AAD6LP23"/>
<feature type="compositionally biased region" description="Basic residues" evidence="1">
    <location>
        <begin position="1"/>
        <end position="11"/>
    </location>
</feature>
<evidence type="ECO:0000256" key="1">
    <source>
        <dbReference type="SAM" id="MobiDB-lite"/>
    </source>
</evidence>
<feature type="region of interest" description="Disordered" evidence="1">
    <location>
        <begin position="1"/>
        <end position="30"/>
    </location>
</feature>
<dbReference type="EMBL" id="JAQIZT010000015">
    <property type="protein sequence ID" value="KAJ6970723.1"/>
    <property type="molecule type" value="Genomic_DNA"/>
</dbReference>
<organism evidence="2 3">
    <name type="scientific">Populus alba x Populus x berolinensis</name>
    <dbReference type="NCBI Taxonomy" id="444605"/>
    <lineage>
        <taxon>Eukaryota</taxon>
        <taxon>Viridiplantae</taxon>
        <taxon>Streptophyta</taxon>
        <taxon>Embryophyta</taxon>
        <taxon>Tracheophyta</taxon>
        <taxon>Spermatophyta</taxon>
        <taxon>Magnoliopsida</taxon>
        <taxon>eudicotyledons</taxon>
        <taxon>Gunneridae</taxon>
        <taxon>Pentapetalae</taxon>
        <taxon>rosids</taxon>
        <taxon>fabids</taxon>
        <taxon>Malpighiales</taxon>
        <taxon>Salicaceae</taxon>
        <taxon>Saliceae</taxon>
        <taxon>Populus</taxon>
    </lineage>
</organism>
<proteinExistence type="predicted"/>
<accession>A0AAD6LP23</accession>